<comment type="subcellular location">
    <subcellularLocation>
        <location evidence="1">Cytoplasm</location>
    </subcellularLocation>
</comment>
<keyword evidence="12" id="KW-1185">Reference proteome</keyword>
<keyword evidence="7" id="KW-0804">Transcription</keyword>
<feature type="domain" description="HTH araC/xylS-type" evidence="9">
    <location>
        <begin position="406"/>
        <end position="504"/>
    </location>
</feature>
<accession>A0A7X0SJ41</accession>
<dbReference type="Pfam" id="PF00072">
    <property type="entry name" value="Response_reg"/>
    <property type="match status" value="1"/>
</dbReference>
<dbReference type="GO" id="GO:0005737">
    <property type="term" value="C:cytoplasm"/>
    <property type="evidence" value="ECO:0007669"/>
    <property type="project" value="UniProtKB-SubCell"/>
</dbReference>
<dbReference type="SMART" id="SM00448">
    <property type="entry name" value="REC"/>
    <property type="match status" value="1"/>
</dbReference>
<dbReference type="InterPro" id="IPR051552">
    <property type="entry name" value="HptR"/>
</dbReference>
<evidence type="ECO:0000256" key="2">
    <source>
        <dbReference type="ARBA" id="ARBA00022490"/>
    </source>
</evidence>
<dbReference type="GO" id="GO:0000160">
    <property type="term" value="P:phosphorelay signal transduction system"/>
    <property type="evidence" value="ECO:0007669"/>
    <property type="project" value="UniProtKB-KW"/>
</dbReference>
<dbReference type="Gene3D" id="3.40.50.2300">
    <property type="match status" value="1"/>
</dbReference>
<dbReference type="AlphaFoldDB" id="A0A7X0SJ41"/>
<dbReference type="InterPro" id="IPR009057">
    <property type="entry name" value="Homeodomain-like_sf"/>
</dbReference>
<proteinExistence type="predicted"/>
<dbReference type="PROSITE" id="PS00041">
    <property type="entry name" value="HTH_ARAC_FAMILY_1"/>
    <property type="match status" value="1"/>
</dbReference>
<name>A0A7X0SJ41_9BACL</name>
<gene>
    <name evidence="11" type="ORF">H7C18_08395</name>
</gene>
<dbReference type="InterPro" id="IPR001789">
    <property type="entry name" value="Sig_transdc_resp-reg_receiver"/>
</dbReference>
<evidence type="ECO:0000256" key="3">
    <source>
        <dbReference type="ARBA" id="ARBA00022553"/>
    </source>
</evidence>
<dbReference type="PANTHER" id="PTHR42713:SF3">
    <property type="entry name" value="TRANSCRIPTIONAL REGULATORY PROTEIN HPTR"/>
    <property type="match status" value="1"/>
</dbReference>
<feature type="modified residue" description="4-aspartylphosphate" evidence="8">
    <location>
        <position position="55"/>
    </location>
</feature>
<evidence type="ECO:0000256" key="1">
    <source>
        <dbReference type="ARBA" id="ARBA00004496"/>
    </source>
</evidence>
<keyword evidence="2" id="KW-0963">Cytoplasm</keyword>
<dbReference type="InterPro" id="IPR011006">
    <property type="entry name" value="CheY-like_superfamily"/>
</dbReference>
<keyword evidence="6" id="KW-0238">DNA-binding</keyword>
<evidence type="ECO:0000256" key="8">
    <source>
        <dbReference type="PROSITE-ProRule" id="PRU00169"/>
    </source>
</evidence>
<dbReference type="SUPFAM" id="SSF52172">
    <property type="entry name" value="CheY-like"/>
    <property type="match status" value="1"/>
</dbReference>
<keyword evidence="5" id="KW-0805">Transcription regulation</keyword>
<dbReference type="GO" id="GO:0043565">
    <property type="term" value="F:sequence-specific DNA binding"/>
    <property type="evidence" value="ECO:0007669"/>
    <property type="project" value="InterPro"/>
</dbReference>
<dbReference type="SMART" id="SM00342">
    <property type="entry name" value="HTH_ARAC"/>
    <property type="match status" value="1"/>
</dbReference>
<evidence type="ECO:0000256" key="7">
    <source>
        <dbReference type="ARBA" id="ARBA00023163"/>
    </source>
</evidence>
<dbReference type="SUPFAM" id="SSF46689">
    <property type="entry name" value="Homeodomain-like"/>
    <property type="match status" value="2"/>
</dbReference>
<dbReference type="RefSeq" id="WP_185128575.1">
    <property type="nucleotide sequence ID" value="NZ_JACJVO010000009.1"/>
</dbReference>
<dbReference type="Proteomes" id="UP000564644">
    <property type="component" value="Unassembled WGS sequence"/>
</dbReference>
<feature type="domain" description="Response regulatory" evidence="10">
    <location>
        <begin position="3"/>
        <end position="121"/>
    </location>
</feature>
<dbReference type="Pfam" id="PF12833">
    <property type="entry name" value="HTH_18"/>
    <property type="match status" value="1"/>
</dbReference>
<dbReference type="Gene3D" id="1.10.10.60">
    <property type="entry name" value="Homeodomain-like"/>
    <property type="match status" value="2"/>
</dbReference>
<dbReference type="GO" id="GO:0003700">
    <property type="term" value="F:DNA-binding transcription factor activity"/>
    <property type="evidence" value="ECO:0007669"/>
    <property type="project" value="InterPro"/>
</dbReference>
<dbReference type="CDD" id="cd17536">
    <property type="entry name" value="REC_YesN-like"/>
    <property type="match status" value="1"/>
</dbReference>
<keyword evidence="4" id="KW-0902">Two-component regulatory system</keyword>
<evidence type="ECO:0000313" key="11">
    <source>
        <dbReference type="EMBL" id="MBB6730921.1"/>
    </source>
</evidence>
<reference evidence="11 12" key="1">
    <citation type="submission" date="2020-08" db="EMBL/GenBank/DDBJ databases">
        <title>Cohnella phylogeny.</title>
        <authorList>
            <person name="Dunlap C."/>
        </authorList>
    </citation>
    <scope>NUCLEOTIDE SEQUENCE [LARGE SCALE GENOMIC DNA]</scope>
    <source>
        <strain evidence="11 12">CBP 2801</strain>
    </source>
</reference>
<evidence type="ECO:0000313" key="12">
    <source>
        <dbReference type="Proteomes" id="UP000564644"/>
    </source>
</evidence>
<dbReference type="PROSITE" id="PS01124">
    <property type="entry name" value="HTH_ARAC_FAMILY_2"/>
    <property type="match status" value="1"/>
</dbReference>
<evidence type="ECO:0000256" key="6">
    <source>
        <dbReference type="ARBA" id="ARBA00023125"/>
    </source>
</evidence>
<protein>
    <submittedName>
        <fullName evidence="11">Response regulator</fullName>
    </submittedName>
</protein>
<dbReference type="InterPro" id="IPR018060">
    <property type="entry name" value="HTH_AraC"/>
</dbReference>
<evidence type="ECO:0000256" key="4">
    <source>
        <dbReference type="ARBA" id="ARBA00023012"/>
    </source>
</evidence>
<evidence type="ECO:0000256" key="5">
    <source>
        <dbReference type="ARBA" id="ARBA00023015"/>
    </source>
</evidence>
<keyword evidence="3 8" id="KW-0597">Phosphoprotein</keyword>
<evidence type="ECO:0000259" key="10">
    <source>
        <dbReference type="PROSITE" id="PS50110"/>
    </source>
</evidence>
<dbReference type="InterPro" id="IPR018062">
    <property type="entry name" value="HTH_AraC-typ_CS"/>
</dbReference>
<dbReference type="EMBL" id="JACJVO010000009">
    <property type="protein sequence ID" value="MBB6730921.1"/>
    <property type="molecule type" value="Genomic_DNA"/>
</dbReference>
<comment type="caution">
    <text evidence="11">The sequence shown here is derived from an EMBL/GenBank/DDBJ whole genome shotgun (WGS) entry which is preliminary data.</text>
</comment>
<dbReference type="PROSITE" id="PS50110">
    <property type="entry name" value="RESPONSE_REGULATORY"/>
    <property type="match status" value="1"/>
</dbReference>
<organism evidence="11 12">
    <name type="scientific">Cohnella zeiphila</name>
    <dbReference type="NCBI Taxonomy" id="2761120"/>
    <lineage>
        <taxon>Bacteria</taxon>
        <taxon>Bacillati</taxon>
        <taxon>Bacillota</taxon>
        <taxon>Bacilli</taxon>
        <taxon>Bacillales</taxon>
        <taxon>Paenibacillaceae</taxon>
        <taxon>Cohnella</taxon>
    </lineage>
</organism>
<sequence length="518" mass="57081">MYKVLVVDDEPFMLEGWKTMVDWNSCGYELCGTATDGEEALASIRACEPDLVVTDIQMPVLDGLGLIRILKEEMQLNMKIVIVSGYPEFSYARQALRYQVDHYVLKPLVTEEIHRLLLELAGPLEELRRTSAIAQKEQTAAAASAIVALLKNGGAGAVRSAERLLGADEGTRCSLLIAESAAGPDGGVFATAGSVQPRLRKLADAGIGGASRTWHFEEAPGRAGLLVLDDGRSGERFDVRLAEAAATMAADLGDLAVYCSGSARGLASVPELYRQAMEARGLARLGPHRGLHLYRERAADGDYRLEEITACAEALLRLIDEGNPEGAGRSVDGLLQRLAREGAREGWVEAAARRIRGELLRRYADPDDDAAPWTGDTLKRLCVRAAERRARAAEPERAHGSGSAVAEAIEYLKLHYREKIQLQELAERFRLNPVYFGQQFKRETGSCFNDYVHGLRIEEARKLLRRTDMKMSDIAATLGYHDAQYFTDKFKALTGELPSSYKNKRRGERRAEQSPSFP</sequence>
<dbReference type="PANTHER" id="PTHR42713">
    <property type="entry name" value="HISTIDINE KINASE-RELATED"/>
    <property type="match status" value="1"/>
</dbReference>
<evidence type="ECO:0000259" key="9">
    <source>
        <dbReference type="PROSITE" id="PS01124"/>
    </source>
</evidence>